<feature type="compositionally biased region" description="Basic and acidic residues" evidence="1">
    <location>
        <begin position="96"/>
        <end position="105"/>
    </location>
</feature>
<reference evidence="2 3" key="1">
    <citation type="journal article" date="2019" name="Int. J. Syst. Evol. Microbiol.">
        <title>The Global Catalogue of Microorganisms (GCM) 10K type strain sequencing project: providing services to taxonomists for standard genome sequencing and annotation.</title>
        <authorList>
            <consortium name="The Broad Institute Genomics Platform"/>
            <consortium name="The Broad Institute Genome Sequencing Center for Infectious Disease"/>
            <person name="Wu L."/>
            <person name="Ma J."/>
        </authorList>
    </citation>
    <scope>NUCLEOTIDE SEQUENCE [LARGE SCALE GENOMIC DNA]</scope>
    <source>
        <strain evidence="2 3">JCM 10303</strain>
    </source>
</reference>
<dbReference type="Proteomes" id="UP001500729">
    <property type="component" value="Unassembled WGS sequence"/>
</dbReference>
<gene>
    <name evidence="2" type="ORF">GCM10009533_41570</name>
</gene>
<accession>A0ABN1DAZ1</accession>
<dbReference type="EMBL" id="BAAAGS010000028">
    <property type="protein sequence ID" value="GAA0538030.1"/>
    <property type="molecule type" value="Genomic_DNA"/>
</dbReference>
<proteinExistence type="predicted"/>
<dbReference type="RefSeq" id="WP_009945761.1">
    <property type="nucleotide sequence ID" value="NZ_BAAAGS010000028.1"/>
</dbReference>
<name>A0ABN1DAZ1_SACER</name>
<sequence>MAQHHGAPAAIAEPTPNSITGEIDRVTAMLAVMSRTGGAAEPDRPDPRTDRERRTNAQDELPPTRDEVPQMHVPIPGEPVDTSFADQRRNAGAADPFHEAEEEHRRSRRFHASSGRIGPVLVMA</sequence>
<protein>
    <submittedName>
        <fullName evidence="2">Uncharacterized protein</fullName>
    </submittedName>
</protein>
<keyword evidence="3" id="KW-1185">Reference proteome</keyword>
<feature type="region of interest" description="Disordered" evidence="1">
    <location>
        <begin position="1"/>
        <end position="124"/>
    </location>
</feature>
<evidence type="ECO:0000313" key="3">
    <source>
        <dbReference type="Proteomes" id="UP001500729"/>
    </source>
</evidence>
<organism evidence="2 3">
    <name type="scientific">Saccharopolyspora erythraea</name>
    <name type="common">Streptomyces erythraeus</name>
    <dbReference type="NCBI Taxonomy" id="1836"/>
    <lineage>
        <taxon>Bacteria</taxon>
        <taxon>Bacillati</taxon>
        <taxon>Actinomycetota</taxon>
        <taxon>Actinomycetes</taxon>
        <taxon>Pseudonocardiales</taxon>
        <taxon>Pseudonocardiaceae</taxon>
        <taxon>Saccharopolyspora</taxon>
    </lineage>
</organism>
<feature type="compositionally biased region" description="Basic and acidic residues" evidence="1">
    <location>
        <begin position="41"/>
        <end position="69"/>
    </location>
</feature>
<evidence type="ECO:0000313" key="2">
    <source>
        <dbReference type="EMBL" id="GAA0538030.1"/>
    </source>
</evidence>
<comment type="caution">
    <text evidence="2">The sequence shown here is derived from an EMBL/GenBank/DDBJ whole genome shotgun (WGS) entry which is preliminary data.</text>
</comment>
<evidence type="ECO:0000256" key="1">
    <source>
        <dbReference type="SAM" id="MobiDB-lite"/>
    </source>
</evidence>